<dbReference type="InterPro" id="IPR050986">
    <property type="entry name" value="GutQ/KpsF_isomerases"/>
</dbReference>
<accession>A0A8J6JF03</accession>
<dbReference type="Gene3D" id="3.40.50.10490">
    <property type="entry name" value="Glucose-6-phosphate isomerase like protein, domain 1"/>
    <property type="match status" value="1"/>
</dbReference>
<dbReference type="EMBL" id="JACOPP010000004">
    <property type="protein sequence ID" value="MBC5733080.1"/>
    <property type="molecule type" value="Genomic_DNA"/>
</dbReference>
<dbReference type="RefSeq" id="WP_186906971.1">
    <property type="nucleotide sequence ID" value="NZ_JACOPP010000004.1"/>
</dbReference>
<dbReference type="SUPFAM" id="SSF53697">
    <property type="entry name" value="SIS domain"/>
    <property type="match status" value="1"/>
</dbReference>
<dbReference type="Pfam" id="PF01380">
    <property type="entry name" value="SIS"/>
    <property type="match status" value="1"/>
</dbReference>
<evidence type="ECO:0000313" key="3">
    <source>
        <dbReference type="Proteomes" id="UP000661435"/>
    </source>
</evidence>
<dbReference type="InterPro" id="IPR001347">
    <property type="entry name" value="SIS_dom"/>
</dbReference>
<dbReference type="PROSITE" id="PS51464">
    <property type="entry name" value="SIS"/>
    <property type="match status" value="1"/>
</dbReference>
<dbReference type="AlphaFoldDB" id="A0A8J6JF03"/>
<dbReference type="PANTHER" id="PTHR42745">
    <property type="match status" value="1"/>
</dbReference>
<sequence>MESLTQFQQIVGENVAQFVQELDEDYLAPALSLLIAANDRGNRIHITGIGKPSHVAQYGASLMSSIAVPTYFLDGTEAVHGSCGQLRAGDVVICISNSGETMEMRATVTAIANNGCKVIGISRSPDSWLARHADVHLTVRVDQEGGPMNRAPISSVLLENIVLQALSVRLQAHYGLTPQEYVRHHPGGTLGRLRPEEQEAGHG</sequence>
<dbReference type="Proteomes" id="UP000661435">
    <property type="component" value="Unassembled WGS sequence"/>
</dbReference>
<gene>
    <name evidence="2" type="ORF">H8S57_04985</name>
</gene>
<keyword evidence="3" id="KW-1185">Reference proteome</keyword>
<organism evidence="2 3">
    <name type="scientific">Lawsonibacter hominis</name>
    <dbReference type="NCBI Taxonomy" id="2763053"/>
    <lineage>
        <taxon>Bacteria</taxon>
        <taxon>Bacillati</taxon>
        <taxon>Bacillota</taxon>
        <taxon>Clostridia</taxon>
        <taxon>Eubacteriales</taxon>
        <taxon>Oscillospiraceae</taxon>
        <taxon>Lawsonibacter</taxon>
    </lineage>
</organism>
<reference evidence="2" key="1">
    <citation type="submission" date="2020-08" db="EMBL/GenBank/DDBJ databases">
        <title>Genome public.</title>
        <authorList>
            <person name="Liu C."/>
            <person name="Sun Q."/>
        </authorList>
    </citation>
    <scope>NUCLEOTIDE SEQUENCE</scope>
    <source>
        <strain evidence="2">NSJ-51</strain>
    </source>
</reference>
<dbReference type="InterPro" id="IPR046348">
    <property type="entry name" value="SIS_dom_sf"/>
</dbReference>
<dbReference type="GO" id="GO:1901135">
    <property type="term" value="P:carbohydrate derivative metabolic process"/>
    <property type="evidence" value="ECO:0007669"/>
    <property type="project" value="InterPro"/>
</dbReference>
<dbReference type="PANTHER" id="PTHR42745:SF1">
    <property type="entry name" value="ARABINOSE 5-PHOSPHATE ISOMERASE KDSD"/>
    <property type="match status" value="1"/>
</dbReference>
<comment type="caution">
    <text evidence="2">The sequence shown here is derived from an EMBL/GenBank/DDBJ whole genome shotgun (WGS) entry which is preliminary data.</text>
</comment>
<protein>
    <submittedName>
        <fullName evidence="2">SIS domain-containing protein</fullName>
    </submittedName>
</protein>
<evidence type="ECO:0000259" key="1">
    <source>
        <dbReference type="PROSITE" id="PS51464"/>
    </source>
</evidence>
<evidence type="ECO:0000313" key="2">
    <source>
        <dbReference type="EMBL" id="MBC5733080.1"/>
    </source>
</evidence>
<name>A0A8J6JF03_9FIRM</name>
<dbReference type="GO" id="GO:0097367">
    <property type="term" value="F:carbohydrate derivative binding"/>
    <property type="evidence" value="ECO:0007669"/>
    <property type="project" value="InterPro"/>
</dbReference>
<proteinExistence type="predicted"/>
<feature type="domain" description="SIS" evidence="1">
    <location>
        <begin position="34"/>
        <end position="176"/>
    </location>
</feature>